<dbReference type="EMBL" id="SMOG01000008">
    <property type="protein sequence ID" value="TDF73145.1"/>
    <property type="molecule type" value="Genomic_DNA"/>
</dbReference>
<evidence type="ECO:0000313" key="2">
    <source>
        <dbReference type="Proteomes" id="UP000294588"/>
    </source>
</evidence>
<reference evidence="1" key="1">
    <citation type="submission" date="2019-03" db="EMBL/GenBank/DDBJ databases">
        <title>Candidatus Syntrophosphaera thermopropionivorans: a novel player in syntrophic propionate oxidation during anaerobic digestion.</title>
        <authorList>
            <person name="Dyksma S."/>
        </authorList>
    </citation>
    <scope>NUCLEOTIDE SEQUENCE</scope>
    <source>
        <strain evidence="1">W5</strain>
    </source>
</reference>
<name>A0AC61QJA9_9BACT</name>
<proteinExistence type="predicted"/>
<sequence>MKTKSVLIIMAVAVLIIMTACSGVPKEKKLTVSNVNVIGDAKDLIKVADGTYTLQNANNELSLTINLQLLQNRDLEMEGLKLGQWTLNLLDKDGNSIPGAMLQFKPESGAELQIIEFLKNGMIDDTLSVTFSQMVTSQDELKKIMKQTTSFELTTVIESIMPGPLAEVTPEETKPTKPSTTQPAQKPQAGQTTPTSSPTATPVQPSEDWDKELDAYSAAIDLYISMKKSIKPNDPNSIRRLNEQKVRVDEMTKRFQTASGMTAAQSTRFKQLKAKFDNAG</sequence>
<accession>A0AC61QJA9</accession>
<organism evidence="1 2">
    <name type="scientific">Candidatus Syntrophosphaera thermopropionivorans</name>
    <dbReference type="NCBI Taxonomy" id="2593015"/>
    <lineage>
        <taxon>Bacteria</taxon>
        <taxon>Pseudomonadati</taxon>
        <taxon>Candidatus Cloacimonadota</taxon>
        <taxon>Candidatus Cloacimonadia</taxon>
        <taxon>Candidatus Cloacimonadales</taxon>
        <taxon>Candidatus Cloacimonadaceae</taxon>
        <taxon>Candidatus Syntrophosphaera</taxon>
    </lineage>
</organism>
<evidence type="ECO:0000313" key="1">
    <source>
        <dbReference type="EMBL" id="TDF73145.1"/>
    </source>
</evidence>
<protein>
    <submittedName>
        <fullName evidence="1">Uncharacterized protein</fullName>
    </submittedName>
</protein>
<keyword evidence="2" id="KW-1185">Reference proteome</keyword>
<dbReference type="Proteomes" id="UP000294588">
    <property type="component" value="Unassembled WGS sequence"/>
</dbReference>
<gene>
    <name evidence="1" type="ORF">E0946_03785</name>
</gene>
<comment type="caution">
    <text evidence="1">The sequence shown here is derived from an EMBL/GenBank/DDBJ whole genome shotgun (WGS) entry which is preliminary data.</text>
</comment>